<dbReference type="AlphaFoldDB" id="A0A1F6DLX2"/>
<dbReference type="Pfam" id="PF02673">
    <property type="entry name" value="BacA"/>
    <property type="match status" value="1"/>
</dbReference>
<feature type="transmembrane region" description="Helical" evidence="14">
    <location>
        <begin position="218"/>
        <end position="238"/>
    </location>
</feature>
<evidence type="ECO:0000256" key="4">
    <source>
        <dbReference type="ARBA" id="ARBA00021581"/>
    </source>
</evidence>
<dbReference type="InterPro" id="IPR003824">
    <property type="entry name" value="UppP"/>
</dbReference>
<dbReference type="GO" id="GO:0071555">
    <property type="term" value="P:cell wall organization"/>
    <property type="evidence" value="ECO:0007669"/>
    <property type="project" value="UniProtKB-KW"/>
</dbReference>
<comment type="similarity">
    <text evidence="2 14">Belongs to the UppP family.</text>
</comment>
<dbReference type="Proteomes" id="UP000176511">
    <property type="component" value="Unassembled WGS sequence"/>
</dbReference>
<evidence type="ECO:0000256" key="7">
    <source>
        <dbReference type="ARBA" id="ARBA00022801"/>
    </source>
</evidence>
<keyword evidence="14" id="KW-0573">Peptidoglycan synthesis</keyword>
<feature type="transmembrane region" description="Helical" evidence="14">
    <location>
        <begin position="250"/>
        <end position="266"/>
    </location>
</feature>
<evidence type="ECO:0000256" key="11">
    <source>
        <dbReference type="ARBA" id="ARBA00032707"/>
    </source>
</evidence>
<accession>A0A1F6DLX2</accession>
<keyword evidence="9 14" id="KW-0472">Membrane</keyword>
<protein>
    <recommendedName>
        <fullName evidence="4 14">Undecaprenyl-diphosphatase</fullName>
        <ecNumber evidence="3 14">3.6.1.27</ecNumber>
    </recommendedName>
    <alternativeName>
        <fullName evidence="12 14">Bacitracin resistance protein</fullName>
    </alternativeName>
    <alternativeName>
        <fullName evidence="11 14">Undecaprenyl pyrophosphate phosphatase</fullName>
    </alternativeName>
</protein>
<proteinExistence type="inferred from homology"/>
<evidence type="ECO:0000256" key="13">
    <source>
        <dbReference type="ARBA" id="ARBA00047594"/>
    </source>
</evidence>
<gene>
    <name evidence="14" type="primary">uppP</name>
    <name evidence="15" type="ORF">A3C87_02365</name>
</gene>
<keyword evidence="14" id="KW-0961">Cell wall biogenesis/degradation</keyword>
<sequence length="267" mass="29033">MTALQAIFYGIAQGLTEFLPVSSSGHLALLHALNGFIGEAAFTFDIALHIATALAVVVYFRADLKRLIYTVFRKLGRLPVDRRDWVLLRALILATIPAAVVGVFLEDIIVSAFREPLMIAGVLLAGSAYLAWAEHRVKDLNTEKLTIWRGVLIGCAQVLALFPGFSRSGATIGAGMMLGMSRSDAARFSFLLALPIILGAGGVKIIRASSESVPIEWSIFLAGGIASFITGLFVIRFLLNFVRSHTLWPFIWYRVALAGMVIGIVVW</sequence>
<feature type="transmembrane region" description="Helical" evidence="14">
    <location>
        <begin position="185"/>
        <end position="206"/>
    </location>
</feature>
<evidence type="ECO:0000256" key="14">
    <source>
        <dbReference type="HAMAP-Rule" id="MF_01006"/>
    </source>
</evidence>
<dbReference type="PANTHER" id="PTHR30622">
    <property type="entry name" value="UNDECAPRENYL-DIPHOSPHATASE"/>
    <property type="match status" value="1"/>
</dbReference>
<dbReference type="STRING" id="1798491.A3C87_02365"/>
<organism evidence="15 16">
    <name type="scientific">Candidatus Kaiserbacteria bacterium RIFCSPHIGHO2_02_FULL_49_34</name>
    <dbReference type="NCBI Taxonomy" id="1798491"/>
    <lineage>
        <taxon>Bacteria</taxon>
        <taxon>Candidatus Kaiseribacteriota</taxon>
    </lineage>
</organism>
<evidence type="ECO:0000256" key="8">
    <source>
        <dbReference type="ARBA" id="ARBA00022989"/>
    </source>
</evidence>
<keyword evidence="5 14" id="KW-1003">Cell membrane</keyword>
<evidence type="ECO:0000256" key="6">
    <source>
        <dbReference type="ARBA" id="ARBA00022692"/>
    </source>
</evidence>
<dbReference type="EC" id="3.6.1.27" evidence="3 14"/>
<feature type="transmembrane region" description="Helical" evidence="14">
    <location>
        <begin position="117"/>
        <end position="133"/>
    </location>
</feature>
<evidence type="ECO:0000313" key="15">
    <source>
        <dbReference type="EMBL" id="OGG62428.1"/>
    </source>
</evidence>
<evidence type="ECO:0000256" key="5">
    <source>
        <dbReference type="ARBA" id="ARBA00022475"/>
    </source>
</evidence>
<comment type="catalytic activity">
    <reaction evidence="13 14">
        <text>di-trans,octa-cis-undecaprenyl diphosphate + H2O = di-trans,octa-cis-undecaprenyl phosphate + phosphate + H(+)</text>
        <dbReference type="Rhea" id="RHEA:28094"/>
        <dbReference type="ChEBI" id="CHEBI:15377"/>
        <dbReference type="ChEBI" id="CHEBI:15378"/>
        <dbReference type="ChEBI" id="CHEBI:43474"/>
        <dbReference type="ChEBI" id="CHEBI:58405"/>
        <dbReference type="ChEBI" id="CHEBI:60392"/>
        <dbReference type="EC" id="3.6.1.27"/>
    </reaction>
</comment>
<evidence type="ECO:0000256" key="2">
    <source>
        <dbReference type="ARBA" id="ARBA00010621"/>
    </source>
</evidence>
<comment type="subcellular location">
    <subcellularLocation>
        <location evidence="1 14">Cell membrane</location>
        <topology evidence="1 14">Multi-pass membrane protein</topology>
    </subcellularLocation>
</comment>
<feature type="transmembrane region" description="Helical" evidence="14">
    <location>
        <begin position="145"/>
        <end position="165"/>
    </location>
</feature>
<feature type="transmembrane region" description="Helical" evidence="14">
    <location>
        <begin position="85"/>
        <end position="105"/>
    </location>
</feature>
<dbReference type="GO" id="GO:0005886">
    <property type="term" value="C:plasma membrane"/>
    <property type="evidence" value="ECO:0007669"/>
    <property type="project" value="UniProtKB-SubCell"/>
</dbReference>
<keyword evidence="14" id="KW-0133">Cell shape</keyword>
<evidence type="ECO:0000256" key="9">
    <source>
        <dbReference type="ARBA" id="ARBA00023136"/>
    </source>
</evidence>
<keyword evidence="7 14" id="KW-0378">Hydrolase</keyword>
<dbReference type="NCBIfam" id="TIGR00753">
    <property type="entry name" value="undec_PP_bacA"/>
    <property type="match status" value="1"/>
</dbReference>
<comment type="function">
    <text evidence="14">Catalyzes the dephosphorylation of undecaprenyl diphosphate (UPP). Confers resistance to bacitracin.</text>
</comment>
<name>A0A1F6DLX2_9BACT</name>
<dbReference type="GO" id="GO:0050380">
    <property type="term" value="F:undecaprenyl-diphosphatase activity"/>
    <property type="evidence" value="ECO:0007669"/>
    <property type="project" value="UniProtKB-UniRule"/>
</dbReference>
<comment type="caution">
    <text evidence="15">The sequence shown here is derived from an EMBL/GenBank/DDBJ whole genome shotgun (WGS) entry which is preliminary data.</text>
</comment>
<feature type="transmembrane region" description="Helical" evidence="14">
    <location>
        <begin position="46"/>
        <end position="64"/>
    </location>
</feature>
<dbReference type="PANTHER" id="PTHR30622:SF2">
    <property type="entry name" value="UNDECAPRENYL-DIPHOSPHATASE"/>
    <property type="match status" value="1"/>
</dbReference>
<dbReference type="EMBL" id="MFLE01000004">
    <property type="protein sequence ID" value="OGG62428.1"/>
    <property type="molecule type" value="Genomic_DNA"/>
</dbReference>
<evidence type="ECO:0000256" key="10">
    <source>
        <dbReference type="ARBA" id="ARBA00023251"/>
    </source>
</evidence>
<dbReference type="GO" id="GO:0008360">
    <property type="term" value="P:regulation of cell shape"/>
    <property type="evidence" value="ECO:0007669"/>
    <property type="project" value="UniProtKB-KW"/>
</dbReference>
<keyword evidence="10 14" id="KW-0046">Antibiotic resistance</keyword>
<dbReference type="GO" id="GO:0009252">
    <property type="term" value="P:peptidoglycan biosynthetic process"/>
    <property type="evidence" value="ECO:0007669"/>
    <property type="project" value="UniProtKB-KW"/>
</dbReference>
<evidence type="ECO:0000256" key="3">
    <source>
        <dbReference type="ARBA" id="ARBA00012374"/>
    </source>
</evidence>
<keyword evidence="6 14" id="KW-0812">Transmembrane</keyword>
<keyword evidence="8 14" id="KW-1133">Transmembrane helix</keyword>
<evidence type="ECO:0000256" key="12">
    <source>
        <dbReference type="ARBA" id="ARBA00032932"/>
    </source>
</evidence>
<comment type="miscellaneous">
    <text evidence="14">Bacitracin is thought to be involved in the inhibition of peptidoglycan synthesis by sequestering undecaprenyl diphosphate, thereby reducing the pool of lipid carrier available.</text>
</comment>
<evidence type="ECO:0000313" key="16">
    <source>
        <dbReference type="Proteomes" id="UP000176511"/>
    </source>
</evidence>
<evidence type="ECO:0000256" key="1">
    <source>
        <dbReference type="ARBA" id="ARBA00004651"/>
    </source>
</evidence>
<dbReference type="GO" id="GO:0046677">
    <property type="term" value="P:response to antibiotic"/>
    <property type="evidence" value="ECO:0007669"/>
    <property type="project" value="UniProtKB-UniRule"/>
</dbReference>
<dbReference type="HAMAP" id="MF_01006">
    <property type="entry name" value="Undec_diphosphatase"/>
    <property type="match status" value="1"/>
</dbReference>
<reference evidence="15 16" key="1">
    <citation type="journal article" date="2016" name="Nat. Commun.">
        <title>Thousands of microbial genomes shed light on interconnected biogeochemical processes in an aquifer system.</title>
        <authorList>
            <person name="Anantharaman K."/>
            <person name="Brown C.T."/>
            <person name="Hug L.A."/>
            <person name="Sharon I."/>
            <person name="Castelle C.J."/>
            <person name="Probst A.J."/>
            <person name="Thomas B.C."/>
            <person name="Singh A."/>
            <person name="Wilkins M.J."/>
            <person name="Karaoz U."/>
            <person name="Brodie E.L."/>
            <person name="Williams K.H."/>
            <person name="Hubbard S.S."/>
            <person name="Banfield J.F."/>
        </authorList>
    </citation>
    <scope>NUCLEOTIDE SEQUENCE [LARGE SCALE GENOMIC DNA]</scope>
</reference>